<dbReference type="PANTHER" id="PTHR31973">
    <property type="entry name" value="POLYPROTEIN, PUTATIVE-RELATED"/>
    <property type="match status" value="1"/>
</dbReference>
<reference evidence="3 4" key="1">
    <citation type="submission" date="2024-01" db="EMBL/GenBank/DDBJ databases">
        <title>The complete chloroplast genome sequence of Lithospermum erythrorhizon: insights into the phylogenetic relationship among Boraginaceae species and the maternal lineages of purple gromwells.</title>
        <authorList>
            <person name="Okada T."/>
            <person name="Watanabe K."/>
        </authorList>
    </citation>
    <scope>NUCLEOTIDE SEQUENCE [LARGE SCALE GENOMIC DNA]</scope>
</reference>
<evidence type="ECO:0000256" key="1">
    <source>
        <dbReference type="SAM" id="MobiDB-lite"/>
    </source>
</evidence>
<comment type="caution">
    <text evidence="3">The sequence shown here is derived from an EMBL/GenBank/DDBJ whole genome shotgun (WGS) entry which is preliminary data.</text>
</comment>
<gene>
    <name evidence="3" type="ORF">LIER_09023</name>
</gene>
<evidence type="ECO:0000313" key="3">
    <source>
        <dbReference type="EMBL" id="GAA0149987.1"/>
    </source>
</evidence>
<accession>A0AAV3PGC7</accession>
<dbReference type="Pfam" id="PF03108">
    <property type="entry name" value="DBD_Tnp_Mut"/>
    <property type="match status" value="1"/>
</dbReference>
<keyword evidence="4" id="KW-1185">Reference proteome</keyword>
<organism evidence="3 4">
    <name type="scientific">Lithospermum erythrorhizon</name>
    <name type="common">Purple gromwell</name>
    <name type="synonym">Lithospermum officinale var. erythrorhizon</name>
    <dbReference type="NCBI Taxonomy" id="34254"/>
    <lineage>
        <taxon>Eukaryota</taxon>
        <taxon>Viridiplantae</taxon>
        <taxon>Streptophyta</taxon>
        <taxon>Embryophyta</taxon>
        <taxon>Tracheophyta</taxon>
        <taxon>Spermatophyta</taxon>
        <taxon>Magnoliopsida</taxon>
        <taxon>eudicotyledons</taxon>
        <taxon>Gunneridae</taxon>
        <taxon>Pentapetalae</taxon>
        <taxon>asterids</taxon>
        <taxon>lamiids</taxon>
        <taxon>Boraginales</taxon>
        <taxon>Boraginaceae</taxon>
        <taxon>Boraginoideae</taxon>
        <taxon>Lithospermeae</taxon>
        <taxon>Lithospermum</taxon>
    </lineage>
</organism>
<feature type="region of interest" description="Disordered" evidence="1">
    <location>
        <begin position="145"/>
        <end position="181"/>
    </location>
</feature>
<evidence type="ECO:0000313" key="4">
    <source>
        <dbReference type="Proteomes" id="UP001454036"/>
    </source>
</evidence>
<dbReference type="AlphaFoldDB" id="A0AAV3PGC7"/>
<name>A0AAV3PGC7_LITER</name>
<dbReference type="InterPro" id="IPR004332">
    <property type="entry name" value="Transposase_MuDR"/>
</dbReference>
<proteinExistence type="predicted"/>
<dbReference type="PANTHER" id="PTHR31973:SF191">
    <property type="entry name" value="OS05G0489400 PROTEIN"/>
    <property type="match status" value="1"/>
</dbReference>
<dbReference type="Proteomes" id="UP001454036">
    <property type="component" value="Unassembled WGS sequence"/>
</dbReference>
<feature type="domain" description="Transposase MuDR plant" evidence="2">
    <location>
        <begin position="208"/>
        <end position="266"/>
    </location>
</feature>
<dbReference type="EMBL" id="BAABME010001506">
    <property type="protein sequence ID" value="GAA0149987.1"/>
    <property type="molecule type" value="Genomic_DNA"/>
</dbReference>
<protein>
    <recommendedName>
        <fullName evidence="2">Transposase MuDR plant domain-containing protein</fullName>
    </recommendedName>
</protein>
<evidence type="ECO:0000259" key="2">
    <source>
        <dbReference type="Pfam" id="PF03108"/>
    </source>
</evidence>
<sequence length="386" mass="43154">MLNEKKDFLLLEWYRTSGEEEHLGQNNEVGDEYFGYNVFVMREDNIVGEGGSSDNVVGEGGGNDDVVGKGGGSVSGDNIGGIGGDNVGFEFEYDCYDDFDNEALFREDNLDDDVESNGDNGDEGNNVCYTSEEAAYDDLGPILEDIGPFPEVEYEDSDQHNELSEEEEEEEKGECSSTRKRNRTTAAEGVLYNKEVHLRNPVLVPCMVFGNAGEFRDLIRAYAVQTNKSLKVIQNDKWRLRVHCKVEGCNFSVFCSRIGKTSNLSIKTMVEKYMCGETIRNRSVTVNFLASKYIKKIRRSPKISLKSFIGDVFDELHVEITTINAWRAIKDVGYMLFGSLKEGFRAGCRRLLCLDGCFFKGAFRGQILATIGEDRDNVSTPLLGKL</sequence>